<evidence type="ECO:0000313" key="2">
    <source>
        <dbReference type="Proteomes" id="UP001432027"/>
    </source>
</evidence>
<reference evidence="1" key="1">
    <citation type="submission" date="2023-10" db="EMBL/GenBank/DDBJ databases">
        <title>Genome assembly of Pristionchus species.</title>
        <authorList>
            <person name="Yoshida K."/>
            <person name="Sommer R.J."/>
        </authorList>
    </citation>
    <scope>NUCLEOTIDE SEQUENCE</scope>
    <source>
        <strain evidence="1">RS0144</strain>
    </source>
</reference>
<gene>
    <name evidence="1" type="ORF">PENTCL1PPCAC_7978</name>
</gene>
<comment type="caution">
    <text evidence="1">The sequence shown here is derived from an EMBL/GenBank/DDBJ whole genome shotgun (WGS) entry which is preliminary data.</text>
</comment>
<name>A0AAV5SRL8_9BILA</name>
<evidence type="ECO:0008006" key="3">
    <source>
        <dbReference type="Google" id="ProtNLM"/>
    </source>
</evidence>
<feature type="non-terminal residue" evidence="1">
    <location>
        <position position="250"/>
    </location>
</feature>
<evidence type="ECO:0000313" key="1">
    <source>
        <dbReference type="EMBL" id="GMS85803.1"/>
    </source>
</evidence>
<proteinExistence type="predicted"/>
<dbReference type="AlphaFoldDB" id="A0AAV5SRL8"/>
<keyword evidence="2" id="KW-1185">Reference proteome</keyword>
<organism evidence="1 2">
    <name type="scientific">Pristionchus entomophagus</name>
    <dbReference type="NCBI Taxonomy" id="358040"/>
    <lineage>
        <taxon>Eukaryota</taxon>
        <taxon>Metazoa</taxon>
        <taxon>Ecdysozoa</taxon>
        <taxon>Nematoda</taxon>
        <taxon>Chromadorea</taxon>
        <taxon>Rhabditida</taxon>
        <taxon>Rhabditina</taxon>
        <taxon>Diplogasteromorpha</taxon>
        <taxon>Diplogasteroidea</taxon>
        <taxon>Neodiplogasteridae</taxon>
        <taxon>Pristionchus</taxon>
    </lineage>
</organism>
<accession>A0AAV5SRL8</accession>
<dbReference type="Proteomes" id="UP001432027">
    <property type="component" value="Unassembled WGS sequence"/>
</dbReference>
<sequence>MKDQSSEVLEKATMQLNSDLILIVRHTSACANISTGGDENRIVALLNETRIRIEKIGEHMEMWFNETQKHLWPRLVIEEAKVAINISDLSPDTHDKTATKVYSAFHDRAKQNESYHVFAAPSGIQDEDFSVRPGKEGIYINITNIGGIDVHVFRYDYIKDLELETTVGADEWLKPNRAAIIDVIRSSISNTAAEVMRALSDHPVTRNMTPTQFRSAILFRNRVSKNETHIPIGWRAMYGEHVEYSEEGHH</sequence>
<protein>
    <recommendedName>
        <fullName evidence="3">F-actin-capping protein subunit alpha</fullName>
    </recommendedName>
</protein>
<dbReference type="EMBL" id="BTSX01000002">
    <property type="protein sequence ID" value="GMS85803.1"/>
    <property type="molecule type" value="Genomic_DNA"/>
</dbReference>